<evidence type="ECO:0000313" key="10">
    <source>
        <dbReference type="Proteomes" id="UP000034607"/>
    </source>
</evidence>
<evidence type="ECO:0000256" key="8">
    <source>
        <dbReference type="RuleBase" id="RU003830"/>
    </source>
</evidence>
<dbReference type="Pfam" id="PF00416">
    <property type="entry name" value="Ribosomal_S13"/>
    <property type="match status" value="2"/>
</dbReference>
<dbReference type="FunFam" id="1.10.8.50:FF:000001">
    <property type="entry name" value="30S ribosomal protein S13"/>
    <property type="match status" value="1"/>
</dbReference>
<dbReference type="SUPFAM" id="SSF46946">
    <property type="entry name" value="S13-like H2TH domain"/>
    <property type="match status" value="1"/>
</dbReference>
<evidence type="ECO:0000256" key="3">
    <source>
        <dbReference type="ARBA" id="ARBA00022884"/>
    </source>
</evidence>
<keyword evidence="4 7" id="KW-0689">Ribosomal protein</keyword>
<dbReference type="HAMAP" id="MF_01315">
    <property type="entry name" value="Ribosomal_uS13"/>
    <property type="match status" value="1"/>
</dbReference>
<organism evidence="9 10">
    <name type="scientific">Candidatus Amesbacteria bacterium GW2011_GWA2_47_11</name>
    <dbReference type="NCBI Taxonomy" id="1618357"/>
    <lineage>
        <taxon>Bacteria</taxon>
        <taxon>Candidatus Amesiibacteriota</taxon>
    </lineage>
</organism>
<reference evidence="9 10" key="1">
    <citation type="journal article" date="2015" name="Nature">
        <title>rRNA introns, odd ribosomes, and small enigmatic genomes across a large radiation of phyla.</title>
        <authorList>
            <person name="Brown C.T."/>
            <person name="Hug L.A."/>
            <person name="Thomas B.C."/>
            <person name="Sharon I."/>
            <person name="Castelle C.J."/>
            <person name="Singh A."/>
            <person name="Wilkins M.J."/>
            <person name="Williams K.H."/>
            <person name="Banfield J.F."/>
        </authorList>
    </citation>
    <scope>NUCLEOTIDE SEQUENCE [LARGE SCALE GENOMIC DNA]</scope>
</reference>
<gene>
    <name evidence="7" type="primary">rpsM</name>
    <name evidence="9" type="ORF">UX78_C0002G0072</name>
</gene>
<dbReference type="PANTHER" id="PTHR10871:SF1">
    <property type="entry name" value="SMALL RIBOSOMAL SUBUNIT PROTEIN US13M"/>
    <property type="match status" value="1"/>
</dbReference>
<dbReference type="PATRIC" id="fig|1618357.3.peg.158"/>
<dbReference type="Gene3D" id="1.10.8.50">
    <property type="match status" value="1"/>
</dbReference>
<dbReference type="GO" id="GO:0015935">
    <property type="term" value="C:small ribosomal subunit"/>
    <property type="evidence" value="ECO:0007669"/>
    <property type="project" value="TreeGrafter"/>
</dbReference>
<dbReference type="GO" id="GO:0005829">
    <property type="term" value="C:cytosol"/>
    <property type="evidence" value="ECO:0007669"/>
    <property type="project" value="TreeGrafter"/>
</dbReference>
<sequence>MPRIAGVDIPENKRLEVALTYIYGVGRSKVTDILRKAGVGGDKRTNQLSPEELSKIQKATEVIKVEGDLRKEVALNISRLKEIGSYRGMRHARGLPVRGQRTRTNARIRRGKKVTIGALKKEALAQVEAAKAEKERKEAKAK</sequence>
<evidence type="ECO:0000313" key="9">
    <source>
        <dbReference type="EMBL" id="KKU56892.1"/>
    </source>
</evidence>
<keyword evidence="3 7" id="KW-0694">RNA-binding</keyword>
<comment type="subunit">
    <text evidence="7">Part of the 30S ribosomal subunit. Forms a loose heterodimer with protein S19. Forms two bridges to the 50S subunit in the 70S ribosome.</text>
</comment>
<evidence type="ECO:0000256" key="6">
    <source>
        <dbReference type="ARBA" id="ARBA00035166"/>
    </source>
</evidence>
<dbReference type="PIRSF" id="PIRSF002134">
    <property type="entry name" value="Ribosomal_S13"/>
    <property type="match status" value="1"/>
</dbReference>
<evidence type="ECO:0000256" key="1">
    <source>
        <dbReference type="ARBA" id="ARBA00008080"/>
    </source>
</evidence>
<keyword evidence="2 7" id="KW-0699">rRNA-binding</keyword>
<keyword evidence="7" id="KW-0820">tRNA-binding</keyword>
<dbReference type="EMBL" id="LCNM01000002">
    <property type="protein sequence ID" value="KKU56892.1"/>
    <property type="molecule type" value="Genomic_DNA"/>
</dbReference>
<dbReference type="InterPro" id="IPR019980">
    <property type="entry name" value="Ribosomal_uS13_bac-type"/>
</dbReference>
<evidence type="ECO:0000256" key="7">
    <source>
        <dbReference type="HAMAP-Rule" id="MF_01315"/>
    </source>
</evidence>
<dbReference type="InterPro" id="IPR001892">
    <property type="entry name" value="Ribosomal_uS13"/>
</dbReference>
<dbReference type="InterPro" id="IPR027437">
    <property type="entry name" value="Rbsml_uS13_C"/>
</dbReference>
<dbReference type="InterPro" id="IPR018269">
    <property type="entry name" value="Ribosomal_uS13_CS"/>
</dbReference>
<dbReference type="PANTHER" id="PTHR10871">
    <property type="entry name" value="30S RIBOSOMAL PROTEIN S13/40S RIBOSOMAL PROTEIN S18"/>
    <property type="match status" value="1"/>
</dbReference>
<comment type="function">
    <text evidence="7">Located at the top of the head of the 30S subunit, it contacts several helices of the 16S rRNA. In the 70S ribosome it contacts the 23S rRNA (bridge B1a) and protein L5 of the 50S subunit (bridge B1b), connecting the 2 subunits; these bridges are implicated in subunit movement. Contacts the tRNAs in the A and P-sites.</text>
</comment>
<proteinExistence type="inferred from homology"/>
<dbReference type="GO" id="GO:0003735">
    <property type="term" value="F:structural constituent of ribosome"/>
    <property type="evidence" value="ECO:0007669"/>
    <property type="project" value="InterPro"/>
</dbReference>
<accession>A0A0G1RII9</accession>
<dbReference type="AlphaFoldDB" id="A0A0G1RII9"/>
<dbReference type="Proteomes" id="UP000034607">
    <property type="component" value="Unassembled WGS sequence"/>
</dbReference>
<protein>
    <recommendedName>
        <fullName evidence="6 7">Small ribosomal subunit protein uS13</fullName>
    </recommendedName>
</protein>
<evidence type="ECO:0000256" key="4">
    <source>
        <dbReference type="ARBA" id="ARBA00022980"/>
    </source>
</evidence>
<dbReference type="PROSITE" id="PS00646">
    <property type="entry name" value="RIBOSOMAL_S13_1"/>
    <property type="match status" value="1"/>
</dbReference>
<dbReference type="GO" id="GO:0019843">
    <property type="term" value="F:rRNA binding"/>
    <property type="evidence" value="ECO:0007669"/>
    <property type="project" value="UniProtKB-UniRule"/>
</dbReference>
<dbReference type="Gene3D" id="4.10.910.10">
    <property type="entry name" value="30s ribosomal protein s13, domain 2"/>
    <property type="match status" value="1"/>
</dbReference>
<evidence type="ECO:0000256" key="5">
    <source>
        <dbReference type="ARBA" id="ARBA00023274"/>
    </source>
</evidence>
<evidence type="ECO:0000256" key="2">
    <source>
        <dbReference type="ARBA" id="ARBA00022730"/>
    </source>
</evidence>
<dbReference type="NCBIfam" id="TIGR03631">
    <property type="entry name" value="uS13_bact"/>
    <property type="match status" value="1"/>
</dbReference>
<dbReference type="GO" id="GO:0006412">
    <property type="term" value="P:translation"/>
    <property type="evidence" value="ECO:0007669"/>
    <property type="project" value="UniProtKB-UniRule"/>
</dbReference>
<dbReference type="PROSITE" id="PS50159">
    <property type="entry name" value="RIBOSOMAL_S13_2"/>
    <property type="match status" value="1"/>
</dbReference>
<comment type="similarity">
    <text evidence="1 7 8">Belongs to the universal ribosomal protein uS13 family.</text>
</comment>
<dbReference type="InterPro" id="IPR010979">
    <property type="entry name" value="Ribosomal_uS13-like_H2TH"/>
</dbReference>
<name>A0A0G1RII9_9BACT</name>
<keyword evidence="5 7" id="KW-0687">Ribonucleoprotein</keyword>
<dbReference type="GO" id="GO:0000049">
    <property type="term" value="F:tRNA binding"/>
    <property type="evidence" value="ECO:0007669"/>
    <property type="project" value="UniProtKB-UniRule"/>
</dbReference>
<comment type="caution">
    <text evidence="9">The sequence shown here is derived from an EMBL/GenBank/DDBJ whole genome shotgun (WGS) entry which is preliminary data.</text>
</comment>